<comment type="similarity">
    <text evidence="2 7">Belongs to the FPP/GGPP synthase family.</text>
</comment>
<evidence type="ECO:0000313" key="9">
    <source>
        <dbReference type="Proteomes" id="UP000007875"/>
    </source>
</evidence>
<dbReference type="GO" id="GO:0006744">
    <property type="term" value="P:ubiquinone biosynthetic process"/>
    <property type="evidence" value="ECO:0007669"/>
    <property type="project" value="TreeGrafter"/>
</dbReference>
<dbReference type="PROSITE" id="PS00723">
    <property type="entry name" value="POLYPRENYL_SYNTHASE_1"/>
    <property type="match status" value="1"/>
</dbReference>
<dbReference type="PROSITE" id="PS00444">
    <property type="entry name" value="POLYPRENYL_SYNTHASE_2"/>
    <property type="match status" value="1"/>
</dbReference>
<dbReference type="HOGENOM" id="CLU_014015_1_1_1"/>
<evidence type="ECO:0000256" key="2">
    <source>
        <dbReference type="ARBA" id="ARBA00006706"/>
    </source>
</evidence>
<keyword evidence="3 7" id="KW-0808">Transferase</keyword>
<dbReference type="AlphaFoldDB" id="H2Z168"/>
<keyword evidence="6" id="KW-0414">Isoprene biosynthesis</keyword>
<dbReference type="OMA" id="GKQMRPM"/>
<dbReference type="GO" id="GO:0008299">
    <property type="term" value="P:isoprenoid biosynthetic process"/>
    <property type="evidence" value="ECO:0007669"/>
    <property type="project" value="UniProtKB-KW"/>
</dbReference>
<keyword evidence="5" id="KW-0460">Magnesium</keyword>
<dbReference type="SUPFAM" id="SSF48576">
    <property type="entry name" value="Terpenoid synthases"/>
    <property type="match status" value="1"/>
</dbReference>
<evidence type="ECO:0000256" key="6">
    <source>
        <dbReference type="ARBA" id="ARBA00023229"/>
    </source>
</evidence>
<dbReference type="eggNOG" id="KOG0776">
    <property type="taxonomic scope" value="Eukaryota"/>
</dbReference>
<reference evidence="8" key="3">
    <citation type="submission" date="2025-09" db="UniProtKB">
        <authorList>
            <consortium name="Ensembl"/>
        </authorList>
    </citation>
    <scope>IDENTIFICATION</scope>
</reference>
<evidence type="ECO:0000256" key="3">
    <source>
        <dbReference type="ARBA" id="ARBA00022679"/>
    </source>
</evidence>
<evidence type="ECO:0000256" key="1">
    <source>
        <dbReference type="ARBA" id="ARBA00001946"/>
    </source>
</evidence>
<dbReference type="Ensembl" id="ENSCSAVT00000011463.1">
    <property type="protein sequence ID" value="ENSCSAVP00000011330.1"/>
    <property type="gene ID" value="ENSCSAVG00000006633.1"/>
</dbReference>
<reference evidence="8" key="2">
    <citation type="submission" date="2025-08" db="UniProtKB">
        <authorList>
            <consortium name="Ensembl"/>
        </authorList>
    </citation>
    <scope>IDENTIFICATION</scope>
</reference>
<evidence type="ECO:0000256" key="7">
    <source>
        <dbReference type="RuleBase" id="RU004466"/>
    </source>
</evidence>
<dbReference type="InterPro" id="IPR008949">
    <property type="entry name" value="Isoprenoid_synthase_dom_sf"/>
</dbReference>
<keyword evidence="4" id="KW-0479">Metal-binding</keyword>
<dbReference type="PANTHER" id="PTHR12001:SF69">
    <property type="entry name" value="ALL TRANS-POLYPRENYL-DIPHOSPHATE SYNTHASE PDSS1"/>
    <property type="match status" value="1"/>
</dbReference>
<dbReference type="GO" id="GO:0004659">
    <property type="term" value="F:prenyltransferase activity"/>
    <property type="evidence" value="ECO:0007669"/>
    <property type="project" value="InterPro"/>
</dbReference>
<organism evidence="8 9">
    <name type="scientific">Ciona savignyi</name>
    <name type="common">Pacific transparent sea squirt</name>
    <dbReference type="NCBI Taxonomy" id="51511"/>
    <lineage>
        <taxon>Eukaryota</taxon>
        <taxon>Metazoa</taxon>
        <taxon>Chordata</taxon>
        <taxon>Tunicata</taxon>
        <taxon>Ascidiacea</taxon>
        <taxon>Phlebobranchia</taxon>
        <taxon>Cionidae</taxon>
        <taxon>Ciona</taxon>
    </lineage>
</organism>
<sequence length="390" mass="43617">MKLLFSICTRTRPHVQKRFLASPFISKCHFLQKSNLHTCLNPLTTSPCQLCTNKQRIDYFAHRHYAKDAALSQHMDCITDDMSGLHNEINQILHTRMKPLRDMCCYYFDGNGKQFRPMVVFLISRLCNQHCGLESTVSKEQRKLALIAEMIHVGSLIHDDVVDFSDVRRGKRSVNALCGDRNAVMAGNYVVANSSKLLATIGNSQVTIIISQIIDDIVRGEFMQQDNKDQFNHYLKKTYKKTASLIANCCKASACLSSNNQDVIEAAYQYGRNIGIAFQLIDDLLDFVSSSDAMGKPSAADLNLGLATAPVLFACDKYPDLHALILRRFGKPGDVAHALEAVHNSSALEETRLLAQQYCKDAIAHLSIFQDSPEKSALVELTDIVLNRSK</sequence>
<dbReference type="Proteomes" id="UP000007875">
    <property type="component" value="Unassembled WGS sequence"/>
</dbReference>
<dbReference type="InterPro" id="IPR000092">
    <property type="entry name" value="Polyprenyl_synt"/>
</dbReference>
<protein>
    <submittedName>
        <fullName evidence="8">Uncharacterized protein</fullName>
    </submittedName>
</protein>
<accession>H2Z168</accession>
<dbReference type="Pfam" id="PF00348">
    <property type="entry name" value="polyprenyl_synt"/>
    <property type="match status" value="1"/>
</dbReference>
<dbReference type="GO" id="GO:1990234">
    <property type="term" value="C:transferase complex"/>
    <property type="evidence" value="ECO:0007669"/>
    <property type="project" value="TreeGrafter"/>
</dbReference>
<dbReference type="InParanoid" id="H2Z168"/>
<dbReference type="STRING" id="51511.ENSCSAVP00000011330"/>
<dbReference type="CDD" id="cd00685">
    <property type="entry name" value="Trans_IPPS_HT"/>
    <property type="match status" value="1"/>
</dbReference>
<evidence type="ECO:0000313" key="8">
    <source>
        <dbReference type="Ensembl" id="ENSCSAVP00000011330.1"/>
    </source>
</evidence>
<comment type="cofactor">
    <cofactor evidence="1">
        <name>Mg(2+)</name>
        <dbReference type="ChEBI" id="CHEBI:18420"/>
    </cofactor>
</comment>
<dbReference type="GO" id="GO:0046872">
    <property type="term" value="F:metal ion binding"/>
    <property type="evidence" value="ECO:0007669"/>
    <property type="project" value="UniProtKB-KW"/>
</dbReference>
<dbReference type="GeneTree" id="ENSGT00940000153498"/>
<dbReference type="PANTHER" id="PTHR12001">
    <property type="entry name" value="GERANYLGERANYL PYROPHOSPHATE SYNTHASE"/>
    <property type="match status" value="1"/>
</dbReference>
<dbReference type="InterPro" id="IPR033749">
    <property type="entry name" value="Polyprenyl_synt_CS"/>
</dbReference>
<dbReference type="SFLD" id="SFLDS00005">
    <property type="entry name" value="Isoprenoid_Synthase_Type_I"/>
    <property type="match status" value="1"/>
</dbReference>
<evidence type="ECO:0000256" key="5">
    <source>
        <dbReference type="ARBA" id="ARBA00022842"/>
    </source>
</evidence>
<keyword evidence="9" id="KW-1185">Reference proteome</keyword>
<reference evidence="9" key="1">
    <citation type="submission" date="2003-08" db="EMBL/GenBank/DDBJ databases">
        <authorList>
            <person name="Birren B."/>
            <person name="Nusbaum C."/>
            <person name="Abebe A."/>
            <person name="Abouelleil A."/>
            <person name="Adekoya E."/>
            <person name="Ait-zahra M."/>
            <person name="Allen N."/>
            <person name="Allen T."/>
            <person name="An P."/>
            <person name="Anderson M."/>
            <person name="Anderson S."/>
            <person name="Arachchi H."/>
            <person name="Armbruster J."/>
            <person name="Bachantsang P."/>
            <person name="Baldwin J."/>
            <person name="Barry A."/>
            <person name="Bayul T."/>
            <person name="Blitshsteyn B."/>
            <person name="Bloom T."/>
            <person name="Blye J."/>
            <person name="Boguslavskiy L."/>
            <person name="Borowsky M."/>
            <person name="Boukhgalter B."/>
            <person name="Brunache A."/>
            <person name="Butler J."/>
            <person name="Calixte N."/>
            <person name="Calvo S."/>
            <person name="Camarata J."/>
            <person name="Campo K."/>
            <person name="Chang J."/>
            <person name="Cheshatsang Y."/>
            <person name="Citroen M."/>
            <person name="Collymore A."/>
            <person name="Considine T."/>
            <person name="Cook A."/>
            <person name="Cooke P."/>
            <person name="Corum B."/>
            <person name="Cuomo C."/>
            <person name="David R."/>
            <person name="Dawoe T."/>
            <person name="Degray S."/>
            <person name="Dodge S."/>
            <person name="Dooley K."/>
            <person name="Dorje P."/>
            <person name="Dorjee K."/>
            <person name="Dorris L."/>
            <person name="Duffey N."/>
            <person name="Dupes A."/>
            <person name="Elkins T."/>
            <person name="Engels R."/>
            <person name="Erickson J."/>
            <person name="Farina A."/>
            <person name="Faro S."/>
            <person name="Ferreira P."/>
            <person name="Fischer H."/>
            <person name="Fitzgerald M."/>
            <person name="Foley K."/>
            <person name="Gage D."/>
            <person name="Galagan J."/>
            <person name="Gearin G."/>
            <person name="Gnerre S."/>
            <person name="Gnirke A."/>
            <person name="Goyette A."/>
            <person name="Graham J."/>
            <person name="Grandbois E."/>
            <person name="Gyaltsen K."/>
            <person name="Hafez N."/>
            <person name="Hagopian D."/>
            <person name="Hagos B."/>
            <person name="Hall J."/>
            <person name="Hatcher B."/>
            <person name="Heller A."/>
            <person name="Higgins H."/>
            <person name="Honan T."/>
            <person name="Horn A."/>
            <person name="Houde N."/>
            <person name="Hughes L."/>
            <person name="Hulme W."/>
            <person name="Husby E."/>
            <person name="Iliev I."/>
            <person name="Jaffe D."/>
            <person name="Jones C."/>
            <person name="Kamal M."/>
            <person name="Kamat A."/>
            <person name="Kamvysselis M."/>
            <person name="Karlsson E."/>
            <person name="Kells C."/>
            <person name="Kieu A."/>
            <person name="Kisner P."/>
            <person name="Kodira C."/>
            <person name="Kulbokas E."/>
            <person name="Labutti K."/>
            <person name="Lama D."/>
            <person name="Landers T."/>
            <person name="Leger J."/>
            <person name="Levine S."/>
            <person name="Lewis D."/>
            <person name="Lewis T."/>
            <person name="Lindblad-toh K."/>
            <person name="Liu X."/>
            <person name="Lokyitsang T."/>
            <person name="Lokyitsang Y."/>
            <person name="Lucien O."/>
            <person name="Lui A."/>
            <person name="Ma L.J."/>
            <person name="Mabbitt R."/>
            <person name="Macdonald J."/>
            <person name="Maclean C."/>
            <person name="Major J."/>
            <person name="Manning J."/>
            <person name="Marabella R."/>
            <person name="Maru K."/>
            <person name="Matthews C."/>
            <person name="Mauceli E."/>
            <person name="Mccarthy M."/>
            <person name="Mcdonough S."/>
            <person name="Mcghee T."/>
            <person name="Meldrim J."/>
            <person name="Meneus L."/>
            <person name="Mesirov J."/>
            <person name="Mihalev A."/>
            <person name="Mihova T."/>
            <person name="Mikkelsen T."/>
            <person name="Mlenga V."/>
            <person name="Moru K."/>
            <person name="Mozes J."/>
            <person name="Mulrain L."/>
            <person name="Munson G."/>
            <person name="Naylor J."/>
            <person name="Newes C."/>
            <person name="Nguyen C."/>
            <person name="Nguyen N."/>
            <person name="Nguyen T."/>
            <person name="Nicol R."/>
            <person name="Nielsen C."/>
            <person name="Nizzari M."/>
            <person name="Norbu C."/>
            <person name="Norbu N."/>
            <person name="O'donnell P."/>
            <person name="Okoawo O."/>
            <person name="O'leary S."/>
            <person name="Omotosho B."/>
            <person name="O'neill K."/>
            <person name="Osman S."/>
            <person name="Parker S."/>
            <person name="Perrin D."/>
            <person name="Phunkhang P."/>
            <person name="Piqani B."/>
            <person name="Purcell S."/>
            <person name="Rachupka T."/>
            <person name="Ramasamy U."/>
            <person name="Rameau R."/>
            <person name="Ray V."/>
            <person name="Raymond C."/>
            <person name="Retta R."/>
            <person name="Richardson S."/>
            <person name="Rise C."/>
            <person name="Rodriguez J."/>
            <person name="Rogers J."/>
            <person name="Rogov P."/>
            <person name="Rutman M."/>
            <person name="Schupbach R."/>
            <person name="Seaman C."/>
            <person name="Settipalli S."/>
            <person name="Sharpe T."/>
            <person name="Sheridan J."/>
            <person name="Sherpa N."/>
            <person name="Shi J."/>
            <person name="Smirnov S."/>
            <person name="Smith C."/>
            <person name="Sougnez C."/>
            <person name="Spencer B."/>
            <person name="Stalker J."/>
            <person name="Stange-thomann N."/>
            <person name="Stavropoulos S."/>
            <person name="Stetson K."/>
            <person name="Stone C."/>
            <person name="Stone S."/>
            <person name="Stubbs M."/>
            <person name="Talamas J."/>
            <person name="Tchuinga P."/>
            <person name="Tenzing P."/>
            <person name="Tesfaye S."/>
            <person name="Theodore J."/>
            <person name="Thoulutsang Y."/>
            <person name="Topham K."/>
            <person name="Towey S."/>
            <person name="Tsamla T."/>
            <person name="Tsomo N."/>
            <person name="Vallee D."/>
            <person name="Vassiliev H."/>
            <person name="Venkataraman V."/>
            <person name="Vinson J."/>
            <person name="Vo A."/>
            <person name="Wade C."/>
            <person name="Wang S."/>
            <person name="Wangchuk T."/>
            <person name="Wangdi T."/>
            <person name="Whittaker C."/>
            <person name="Wilkinson J."/>
            <person name="Wu Y."/>
            <person name="Wyman D."/>
            <person name="Yadav S."/>
            <person name="Yang S."/>
            <person name="Yang X."/>
            <person name="Yeager S."/>
            <person name="Yee E."/>
            <person name="Young G."/>
            <person name="Zainoun J."/>
            <person name="Zembeck L."/>
            <person name="Zimmer A."/>
            <person name="Zody M."/>
            <person name="Lander E."/>
        </authorList>
    </citation>
    <scope>NUCLEOTIDE SEQUENCE [LARGE SCALE GENOMIC DNA]</scope>
</reference>
<dbReference type="FunCoup" id="H2Z168">
    <property type="interactions" value="26"/>
</dbReference>
<proteinExistence type="inferred from homology"/>
<name>H2Z168_CIOSA</name>
<evidence type="ECO:0000256" key="4">
    <source>
        <dbReference type="ARBA" id="ARBA00022723"/>
    </source>
</evidence>
<dbReference type="Gene3D" id="1.10.600.10">
    <property type="entry name" value="Farnesyl Diphosphate Synthase"/>
    <property type="match status" value="1"/>
</dbReference>
<dbReference type="GO" id="GO:0005739">
    <property type="term" value="C:mitochondrion"/>
    <property type="evidence" value="ECO:0007669"/>
    <property type="project" value="TreeGrafter"/>
</dbReference>